<evidence type="ECO:0000313" key="2">
    <source>
        <dbReference type="Proteomes" id="UP000008063"/>
    </source>
</evidence>
<dbReference type="SUPFAM" id="SSF50475">
    <property type="entry name" value="FMN-binding split barrel"/>
    <property type="match status" value="1"/>
</dbReference>
<dbReference type="Proteomes" id="UP000008063">
    <property type="component" value="Unassembled WGS sequence"/>
</dbReference>
<dbReference type="InParanoid" id="F8QDT0"/>
<dbReference type="InterPro" id="IPR012349">
    <property type="entry name" value="Split_barrel_FMN-bd"/>
</dbReference>
<dbReference type="InterPro" id="IPR007396">
    <property type="entry name" value="TR_PAI2-type"/>
</dbReference>
<keyword evidence="2" id="KW-1185">Reference proteome</keyword>
<dbReference type="PANTHER" id="PTHR35802">
    <property type="entry name" value="PROTEASE SYNTHASE AND SPORULATION PROTEIN PAI 2"/>
    <property type="match status" value="1"/>
</dbReference>
<organism evidence="2">
    <name type="scientific">Serpula lacrymans var. lacrymans (strain S7.3)</name>
    <name type="common">Dry rot fungus</name>
    <dbReference type="NCBI Taxonomy" id="936435"/>
    <lineage>
        <taxon>Eukaryota</taxon>
        <taxon>Fungi</taxon>
        <taxon>Dikarya</taxon>
        <taxon>Basidiomycota</taxon>
        <taxon>Agaricomycotina</taxon>
        <taxon>Agaricomycetes</taxon>
        <taxon>Agaricomycetidae</taxon>
        <taxon>Boletales</taxon>
        <taxon>Coniophorineae</taxon>
        <taxon>Serpulaceae</taxon>
        <taxon>Serpula</taxon>
    </lineage>
</organism>
<dbReference type="PANTHER" id="PTHR35802:SF1">
    <property type="entry name" value="PROTEASE SYNTHASE AND SPORULATION PROTEIN PAI 2"/>
    <property type="match status" value="1"/>
</dbReference>
<dbReference type="eggNOG" id="ENOG502RCZR">
    <property type="taxonomic scope" value="Eukaryota"/>
</dbReference>
<accession>F8QDT0</accession>
<dbReference type="OrthoDB" id="2101473at2759"/>
<sequence length="257" mass="27824">MYIRPVHAVLQHHTLRSFIRGNPLGILTTGIVHPNMPFLQSSHIPFLIDDPSSADTNDLGALRGHIALANPQAKALIAAALVAPSASPGKGTLPDEVLVLFTGTPQAYITPSLYTETKPATGKVVPTWDYVAVQAYGRVTVYHHRHGDDAASREETDSFLQKAVGDLTNFAERDVARKEEGREWKVGDAPESYVNALKRAIIGIEIKLTRLEGRWKMGQELSEGDRKGVVDGMRALGTDVGGEIASCEHLRAALSST</sequence>
<dbReference type="Gene3D" id="2.30.110.10">
    <property type="entry name" value="Electron Transport, Fmn-binding Protein, Chain A"/>
    <property type="match status" value="1"/>
</dbReference>
<dbReference type="Pfam" id="PF04299">
    <property type="entry name" value="FMN_bind_2"/>
    <property type="match status" value="1"/>
</dbReference>
<evidence type="ECO:0008006" key="3">
    <source>
        <dbReference type="Google" id="ProtNLM"/>
    </source>
</evidence>
<dbReference type="OMA" id="WYETNQA"/>
<protein>
    <recommendedName>
        <fullName evidence="3">Transcriptional regulator</fullName>
    </recommendedName>
</protein>
<name>F8QDT0_SERL3</name>
<proteinExistence type="predicted"/>
<reference evidence="2" key="1">
    <citation type="journal article" date="2011" name="Science">
        <title>The plant cell wall-decomposing machinery underlies the functional diversity of forest fungi.</title>
        <authorList>
            <person name="Eastwood D.C."/>
            <person name="Floudas D."/>
            <person name="Binder M."/>
            <person name="Majcherczyk A."/>
            <person name="Schneider P."/>
            <person name="Aerts A."/>
            <person name="Asiegbu F.O."/>
            <person name="Baker S.E."/>
            <person name="Barry K."/>
            <person name="Bendiksby M."/>
            <person name="Blumentritt M."/>
            <person name="Coutinho P.M."/>
            <person name="Cullen D."/>
            <person name="de Vries R.P."/>
            <person name="Gathman A."/>
            <person name="Goodell B."/>
            <person name="Henrissat B."/>
            <person name="Ihrmark K."/>
            <person name="Kauserud H."/>
            <person name="Kohler A."/>
            <person name="LaButti K."/>
            <person name="Lapidus A."/>
            <person name="Lavin J.L."/>
            <person name="Lee Y.-H."/>
            <person name="Lindquist E."/>
            <person name="Lilly W."/>
            <person name="Lucas S."/>
            <person name="Morin E."/>
            <person name="Murat C."/>
            <person name="Oguiza J.A."/>
            <person name="Park J."/>
            <person name="Pisabarro A.G."/>
            <person name="Riley R."/>
            <person name="Rosling A."/>
            <person name="Salamov A."/>
            <person name="Schmidt O."/>
            <person name="Schmutz J."/>
            <person name="Skrede I."/>
            <person name="Stenlid J."/>
            <person name="Wiebenga A."/>
            <person name="Xie X."/>
            <person name="Kuees U."/>
            <person name="Hibbett D.S."/>
            <person name="Hoffmeister D."/>
            <person name="Hoegberg N."/>
            <person name="Martin F."/>
            <person name="Grigoriev I.V."/>
            <person name="Watkinson S.C."/>
        </authorList>
    </citation>
    <scope>NUCLEOTIDE SEQUENCE [LARGE SCALE GENOMIC DNA]</scope>
    <source>
        <strain evidence="2">strain S7.3</strain>
    </source>
</reference>
<dbReference type="AlphaFoldDB" id="F8QDT0"/>
<gene>
    <name evidence="1" type="ORF">SERLA73DRAFT_126600</name>
</gene>
<dbReference type="EMBL" id="GL945491">
    <property type="protein sequence ID" value="EGN93751.1"/>
    <property type="molecule type" value="Genomic_DNA"/>
</dbReference>
<dbReference type="PIRSF" id="PIRSF010372">
    <property type="entry name" value="PaiB"/>
    <property type="match status" value="1"/>
</dbReference>
<evidence type="ECO:0000313" key="1">
    <source>
        <dbReference type="EMBL" id="EGN93751.1"/>
    </source>
</evidence>
<dbReference type="HOGENOM" id="CLU_065853_1_0_1"/>